<dbReference type="InterPro" id="IPR001138">
    <property type="entry name" value="Zn2Cys6_DnaBD"/>
</dbReference>
<dbReference type="Pfam" id="PF00172">
    <property type="entry name" value="Zn_clus"/>
    <property type="match status" value="1"/>
</dbReference>
<keyword evidence="5" id="KW-0238">DNA-binding</keyword>
<dbReference type="RefSeq" id="XP_006681715.1">
    <property type="nucleotide sequence ID" value="XM_006681652.1"/>
</dbReference>
<protein>
    <recommendedName>
        <fullName evidence="9">Zn(2)-C6 fungal-type domain-containing protein</fullName>
    </recommendedName>
</protein>
<feature type="region of interest" description="Disordered" evidence="8">
    <location>
        <begin position="1546"/>
        <end position="1577"/>
    </location>
</feature>
<evidence type="ECO:0000256" key="5">
    <source>
        <dbReference type="ARBA" id="ARBA00023125"/>
    </source>
</evidence>
<feature type="region of interest" description="Disordered" evidence="8">
    <location>
        <begin position="210"/>
        <end position="230"/>
    </location>
</feature>
<accession>F4PAJ1</accession>
<feature type="compositionally biased region" description="Polar residues" evidence="8">
    <location>
        <begin position="1259"/>
        <end position="1276"/>
    </location>
</feature>
<keyword evidence="2" id="KW-0479">Metal-binding</keyword>
<feature type="compositionally biased region" description="Polar residues" evidence="8">
    <location>
        <begin position="1315"/>
        <end position="1328"/>
    </location>
</feature>
<keyword evidence="7" id="KW-0539">Nucleus</keyword>
<feature type="compositionally biased region" description="Polar residues" evidence="8">
    <location>
        <begin position="811"/>
        <end position="841"/>
    </location>
</feature>
<dbReference type="GeneID" id="18240919"/>
<dbReference type="SUPFAM" id="SSF57701">
    <property type="entry name" value="Zn2/Cys6 DNA-binding domain"/>
    <property type="match status" value="1"/>
</dbReference>
<dbReference type="OrthoDB" id="2161205at2759"/>
<dbReference type="CDD" id="cd00067">
    <property type="entry name" value="GAL4"/>
    <property type="match status" value="1"/>
</dbReference>
<dbReference type="GO" id="GO:0005634">
    <property type="term" value="C:nucleus"/>
    <property type="evidence" value="ECO:0007669"/>
    <property type="project" value="UniProtKB-SubCell"/>
</dbReference>
<name>F4PAJ1_BATDJ</name>
<keyword evidence="4" id="KW-0805">Transcription regulation</keyword>
<dbReference type="EMBL" id="GL882891">
    <property type="protein sequence ID" value="EGF77695.1"/>
    <property type="molecule type" value="Genomic_DNA"/>
</dbReference>
<organism evidence="10 11">
    <name type="scientific">Batrachochytrium dendrobatidis (strain JAM81 / FGSC 10211)</name>
    <name type="common">Frog chytrid fungus</name>
    <dbReference type="NCBI Taxonomy" id="684364"/>
    <lineage>
        <taxon>Eukaryota</taxon>
        <taxon>Fungi</taxon>
        <taxon>Fungi incertae sedis</taxon>
        <taxon>Chytridiomycota</taxon>
        <taxon>Chytridiomycota incertae sedis</taxon>
        <taxon>Chytridiomycetes</taxon>
        <taxon>Rhizophydiales</taxon>
        <taxon>Rhizophydiales incertae sedis</taxon>
        <taxon>Batrachochytrium</taxon>
    </lineage>
</organism>
<evidence type="ECO:0000256" key="2">
    <source>
        <dbReference type="ARBA" id="ARBA00022723"/>
    </source>
</evidence>
<dbReference type="HOGENOM" id="CLU_238717_0_0_1"/>
<keyword evidence="11" id="KW-1185">Reference proteome</keyword>
<dbReference type="InterPro" id="IPR036864">
    <property type="entry name" value="Zn2-C6_fun-type_DNA-bd_sf"/>
</dbReference>
<evidence type="ECO:0000256" key="8">
    <source>
        <dbReference type="SAM" id="MobiDB-lite"/>
    </source>
</evidence>
<reference evidence="10 11" key="1">
    <citation type="submission" date="2009-12" db="EMBL/GenBank/DDBJ databases">
        <title>The draft genome of Batrachochytrium dendrobatidis.</title>
        <authorList>
            <consortium name="US DOE Joint Genome Institute (JGI-PGF)"/>
            <person name="Kuo A."/>
            <person name="Salamov A."/>
            <person name="Schmutz J."/>
            <person name="Lucas S."/>
            <person name="Pitluck S."/>
            <person name="Rosenblum E."/>
            <person name="Stajich J."/>
            <person name="Eisen M."/>
            <person name="Grigoriev I.V."/>
        </authorList>
    </citation>
    <scope>NUCLEOTIDE SEQUENCE [LARGE SCALE GENOMIC DNA]</scope>
    <source>
        <strain evidence="11">JAM81 / FGSC 10211</strain>
    </source>
</reference>
<keyword evidence="3" id="KW-0862">Zinc</keyword>
<feature type="domain" description="Zn(2)-C6 fungal-type" evidence="9">
    <location>
        <begin position="895"/>
        <end position="940"/>
    </location>
</feature>
<dbReference type="InParanoid" id="F4PAJ1"/>
<dbReference type="PANTHER" id="PTHR47782:SF12">
    <property type="entry name" value="ZN(II)2CYS6 TRANSCRIPTION FACTOR (EUROFUNG)"/>
    <property type="match status" value="1"/>
</dbReference>
<evidence type="ECO:0000259" key="9">
    <source>
        <dbReference type="SMART" id="SM00066"/>
    </source>
</evidence>
<evidence type="ECO:0000256" key="4">
    <source>
        <dbReference type="ARBA" id="ARBA00023015"/>
    </source>
</evidence>
<feature type="region of interest" description="Disordered" evidence="8">
    <location>
        <begin position="1252"/>
        <end position="1456"/>
    </location>
</feature>
<dbReference type="PANTHER" id="PTHR47782">
    <property type="entry name" value="ZN(II)2CYS6 TRANSCRIPTION FACTOR (EUROFUNG)-RELATED"/>
    <property type="match status" value="1"/>
</dbReference>
<comment type="subcellular location">
    <subcellularLocation>
        <location evidence="1">Nucleus</location>
    </subcellularLocation>
</comment>
<sequence length="1775" mass="195825">MSIVTSVILVFIDISIPFLLDSSLIYQRPVPSNHPKLYPSLSKMKLSAFLIASLALIQTTTAVPNPMENGLLVFNPSSVATAQEVELLEQFSDTPVIQKRAESYTAIKRACIMRIGMLYKLLQLEGHYFHCTFRHESYLYLQYMQPSLQSPARPEKLPALGLNSLIGTEIDMDCTDYYAQQKQQPHHQPQQLGSYQNGILSPADAFPEVTTSTVQQTPCPPSDEPDHVQENKSDVCAYTSLSSTQAQDTIMNYSQASGSAAKESGHLIMSSTDSGFKGNTNVDEPIHSSCNHSSKIHVTADAVAVKGEPQVIELGHDQGCPTLEAHDSDAVIMKTVLIRPTQDNMTWLNDTHCINSKFNTDTNKRNQTGLDGSVFVRHAANTTDILETSTAAVASTPTDFQNNIGAPDDHRISIAVSPTQIPHSHIEAMPAIDSRKNRIFTQHSNDSQANAEFDLERSWTNPDNIHRDSSISAGPEFESNKSILNLQRQHAPECQEALTSPDSAVPAIRHTCIQSILAQPASPQPKGDCGSGQVVVSFDKHDGDVTKEMEFRAPLNMAVQYQITQQQASRKHCSNEQMQSVLEDQMADATQHQAKRQRNKTVSQTKEISCSLSMPHPHTSYQQSGHVTILVTPPGDRGSLNSLAQNNTSYQTVSSTTTTPMSSVSALLTTVDAMHFSAMKLPLMESRNLFLAGSSPISADDTEFKAKPDSFSSTTTSDASVGTLDILPKTLHPSSTATSPTIVATAKLSVVSELPQFGKSDTLLTDSLISDPATTAVLVDIAPKAHIPNHIHTYNHHNSISASRISSQLSPTSPILSSNIASSNHTSQFPHPVHSTASSATLDPYPTHRRGSHHSNTTSTTSSLISSTEPKPMSTETFETPVSVITTHIRQPRWSRQSSACDYCHSKVKIRCHGPIGSCPNCVKRGLRCVFNRQSKPKKPTEYIAQLQQRIESLEHVVVTKGKNPAKSRSGLLNHASIAAPVGEIVTTMSVPFGSQRFDTPTVTVQPPTADLSLGADNHMTDVRPVFLPSPRSNSNIQHSPYTHPVPYPLQPPTSIRIDLIERWFRYCSLRQNVLIFPSWLLTDLSAQPPFLLNAIYAQAALASSPKESNAALISGHRGMIHSSKGEAFYEHAKSFVSEALSSPSYHNILALHLLGNLATFRGRPEGPFYTSAAIRLIQLYLRDCEPDDGQSYPRSCKQELVRRLWWSLYETDRRTSLANNLPLYPVDVVNGDVPGFPQDLLADFVKNNDRPVRPTVDRTATSSAYLHNEQATRSHGPSFLPPPSMSPHVYSHPSQSQPTAPPQLPPMYMETRNHSPQFKRTASSPYTQDLGYHHADQHMASNRPVSSTSDHPPYHRSPYLPNQPERERRYSHSSSTVDPTVPYLHRESYPYSSHPSNTTSPSHPSYSGSMPPHLVEKGHSDPHPYSNTQGYPHHSYAPQLQSHPQCTPPPPSQASIPSVTAQRLLLVKIYDRVVYFLQSKDPAQDSIARDEHRWAIDQDLLRWFENLPVAWRVIPSTYGYQISDAILDTFFKTAWLSSNNDRRSMQTMSPGAVQSNALPSTSVSGSTSAAPANDDVYTSHHSSKLLRENLISLHGANAETSIGGGIQEFDDLNRLTWGVAFILVWFNFSRILLHKDTLRPLEPQYADVSQPLSAHSDKPGSSRHSHIPIANHICIDSAFSLLEIVRRYMQTNPFFYETPPIIFRLISEACCVIVVGMEMRLIDLSKGVPVVKMGMDALYNLSVDVAGADDQRRLIGTLLDRVVEKLGVGYIRNS</sequence>
<evidence type="ECO:0000256" key="1">
    <source>
        <dbReference type="ARBA" id="ARBA00004123"/>
    </source>
</evidence>
<evidence type="ECO:0000313" key="10">
    <source>
        <dbReference type="EMBL" id="EGF77695.1"/>
    </source>
</evidence>
<gene>
    <name evidence="10" type="ORF">BATDEDRAFT_35905</name>
</gene>
<proteinExistence type="predicted"/>
<evidence type="ECO:0000256" key="7">
    <source>
        <dbReference type="ARBA" id="ARBA00023242"/>
    </source>
</evidence>
<dbReference type="Gene3D" id="4.10.240.10">
    <property type="entry name" value="Zn(2)-C6 fungal-type DNA-binding domain"/>
    <property type="match status" value="1"/>
</dbReference>
<dbReference type="STRING" id="684364.F4PAJ1"/>
<feature type="compositionally biased region" description="Polar residues" evidence="8">
    <location>
        <begin position="1546"/>
        <end position="1571"/>
    </location>
</feature>
<feature type="compositionally biased region" description="Polar residues" evidence="8">
    <location>
        <begin position="1340"/>
        <end position="1351"/>
    </location>
</feature>
<dbReference type="InterPro" id="IPR052202">
    <property type="entry name" value="Yeast_MetPath_Reg"/>
</dbReference>
<dbReference type="Proteomes" id="UP000007241">
    <property type="component" value="Unassembled WGS sequence"/>
</dbReference>
<evidence type="ECO:0000313" key="11">
    <source>
        <dbReference type="Proteomes" id="UP000007241"/>
    </source>
</evidence>
<dbReference type="GO" id="GO:0003677">
    <property type="term" value="F:DNA binding"/>
    <property type="evidence" value="ECO:0007669"/>
    <property type="project" value="UniProtKB-KW"/>
</dbReference>
<dbReference type="CDD" id="cd12148">
    <property type="entry name" value="fungal_TF_MHR"/>
    <property type="match status" value="1"/>
</dbReference>
<feature type="compositionally biased region" description="Low complexity" evidence="8">
    <location>
        <begin position="1390"/>
        <end position="1408"/>
    </location>
</feature>
<dbReference type="SMART" id="SM00066">
    <property type="entry name" value="GAL4"/>
    <property type="match status" value="1"/>
</dbReference>
<feature type="region of interest" description="Disordered" evidence="8">
    <location>
        <begin position="811"/>
        <end position="877"/>
    </location>
</feature>
<evidence type="ECO:0000256" key="3">
    <source>
        <dbReference type="ARBA" id="ARBA00022833"/>
    </source>
</evidence>
<dbReference type="GO" id="GO:0008270">
    <property type="term" value="F:zinc ion binding"/>
    <property type="evidence" value="ECO:0007669"/>
    <property type="project" value="InterPro"/>
</dbReference>
<dbReference type="GO" id="GO:0000981">
    <property type="term" value="F:DNA-binding transcription factor activity, RNA polymerase II-specific"/>
    <property type="evidence" value="ECO:0007669"/>
    <property type="project" value="InterPro"/>
</dbReference>
<feature type="compositionally biased region" description="Low complexity" evidence="8">
    <location>
        <begin position="854"/>
        <end position="868"/>
    </location>
</feature>
<evidence type="ECO:0000256" key="6">
    <source>
        <dbReference type="ARBA" id="ARBA00023163"/>
    </source>
</evidence>
<keyword evidence="6" id="KW-0804">Transcription</keyword>